<dbReference type="AlphaFoldDB" id="A0A7D5Y6T0"/>
<feature type="domain" description="CHAT" evidence="1">
    <location>
        <begin position="91"/>
        <end position="441"/>
    </location>
</feature>
<reference evidence="2" key="1">
    <citation type="submission" date="2020-08" db="EMBL/GenBank/DDBJ databases">
        <title>A bifunctional nitrone conjugated secondary metabolite targeting the ribosome.</title>
        <authorList>
            <person name="Limbrick E.M."/>
            <person name="Graf M."/>
            <person name="Derewacz D.K."/>
            <person name="Nguyen F."/>
            <person name="Spraggins J.M."/>
            <person name="Wieland M."/>
            <person name="Ynigez-Gutierrez A.E."/>
            <person name="Reisman B.J."/>
            <person name="Zinshteyn B."/>
            <person name="McCulloch K."/>
            <person name="Iverson T.M."/>
            <person name="Green R."/>
            <person name="Wilson D.N."/>
            <person name="Bachmann B.O."/>
        </authorList>
    </citation>
    <scope>NUCLEOTIDE SEQUENCE</scope>
    <source>
        <strain evidence="2">Africana</strain>
    </source>
</reference>
<dbReference type="InterPro" id="IPR024983">
    <property type="entry name" value="CHAT_dom"/>
</dbReference>
<evidence type="ECO:0000313" key="2">
    <source>
        <dbReference type="EMBL" id="QLJ96961.1"/>
    </source>
</evidence>
<dbReference type="PANTHER" id="PTHR10098">
    <property type="entry name" value="RAPSYN-RELATED"/>
    <property type="match status" value="1"/>
</dbReference>
<name>A0A7D5Y6T0_9ACTN</name>
<dbReference type="PANTHER" id="PTHR10098:SF108">
    <property type="entry name" value="TETRATRICOPEPTIDE REPEAT PROTEIN 28"/>
    <property type="match status" value="1"/>
</dbReference>
<evidence type="ECO:0000259" key="1">
    <source>
        <dbReference type="Pfam" id="PF12770"/>
    </source>
</evidence>
<protein>
    <submittedName>
        <fullName evidence="2">CHAT domain-containing protein</fullName>
    </submittedName>
</protein>
<organism evidence="2">
    <name type="scientific">Micromonospora carbonacea</name>
    <dbReference type="NCBI Taxonomy" id="47853"/>
    <lineage>
        <taxon>Bacteria</taxon>
        <taxon>Bacillati</taxon>
        <taxon>Actinomycetota</taxon>
        <taxon>Actinomycetes</taxon>
        <taxon>Micromonosporales</taxon>
        <taxon>Micromonosporaceae</taxon>
        <taxon>Micromonospora</taxon>
    </lineage>
</organism>
<proteinExistence type="predicted"/>
<gene>
    <name evidence="2" type="ORF">HZU44_19015</name>
</gene>
<accession>A0A7D5Y6T0</accession>
<dbReference type="EMBL" id="CP058905">
    <property type="protein sequence ID" value="QLJ96961.1"/>
    <property type="molecule type" value="Genomic_DNA"/>
</dbReference>
<sequence>MSRRKSQPEESDPSVGRLVLVEYYLTEDRALIFFITAESAEPELVTVPVDARQLDELVVPMVHALDRVAEDPAALEQATTVLGDPILVGLVAPIFDRIRPGDWIYLVPHGPLHRVPLHAVPCQGVRLADAHPVAYTPSASVLRYCQANRRGDRSTALVVADPPGTEPLTFGQVHATALSGRFDCDRMQGADASRAELLRRLGGPAPDAVTADAGHRPPPGILHVGAHGVFDPEEPMGSGVELADGRLTATDMFGMRLTGTLVVLAACRTGVSDTRPGDELLGLIRALLYAGAPAVLVSLWKVDELSTAMLLDEFYRGLGDGLPAVVALHRAQSWLRRRTIADLLAYVEQARDRAGPDHPAASRLALAEARIRLVARDFVGATNAAQAALTLAGTDRDRRRVENVLHRARFLAGAGVRVPVDLGRRLYGSFFFWAPFVLVGDWD</sequence>
<dbReference type="Pfam" id="PF12770">
    <property type="entry name" value="CHAT"/>
    <property type="match status" value="1"/>
</dbReference>